<dbReference type="STRING" id="52131.GA0061100_11811"/>
<dbReference type="Gene3D" id="2.160.20.10">
    <property type="entry name" value="Single-stranded right-handed beta-helix, Pectin lyase-like"/>
    <property type="match status" value="1"/>
</dbReference>
<organism evidence="3 4">
    <name type="scientific">Rhizobium hainanense</name>
    <dbReference type="NCBI Taxonomy" id="52131"/>
    <lineage>
        <taxon>Bacteria</taxon>
        <taxon>Pseudomonadati</taxon>
        <taxon>Pseudomonadota</taxon>
        <taxon>Alphaproteobacteria</taxon>
        <taxon>Hyphomicrobiales</taxon>
        <taxon>Rhizobiaceae</taxon>
        <taxon>Rhizobium/Agrobacterium group</taxon>
        <taxon>Rhizobium</taxon>
    </lineage>
</organism>
<evidence type="ECO:0000259" key="2">
    <source>
        <dbReference type="SMART" id="SM00912"/>
    </source>
</evidence>
<gene>
    <name evidence="3" type="ORF">GA0061100_11811</name>
</gene>
<dbReference type="GO" id="GO:0003824">
    <property type="term" value="F:catalytic activity"/>
    <property type="evidence" value="ECO:0007669"/>
    <property type="project" value="UniProtKB-ARBA"/>
</dbReference>
<dbReference type="SUPFAM" id="SSF51126">
    <property type="entry name" value="Pectin lyase-like"/>
    <property type="match status" value="1"/>
</dbReference>
<dbReference type="InterPro" id="IPR008638">
    <property type="entry name" value="FhaB/CdiA-like_TPS"/>
</dbReference>
<feature type="domain" description="Filamentous haemagglutinin FhaB/tRNA nuclease CdiA-like TPS" evidence="2">
    <location>
        <begin position="67"/>
        <end position="189"/>
    </location>
</feature>
<dbReference type="Pfam" id="PF05860">
    <property type="entry name" value="TPS"/>
    <property type="match status" value="1"/>
</dbReference>
<feature type="chain" id="PRO_5008685420" evidence="1">
    <location>
        <begin position="47"/>
        <end position="4254"/>
    </location>
</feature>
<evidence type="ECO:0000313" key="3">
    <source>
        <dbReference type="EMBL" id="SCB38879.1"/>
    </source>
</evidence>
<keyword evidence="4" id="KW-1185">Reference proteome</keyword>
<feature type="signal peptide" evidence="1">
    <location>
        <begin position="1"/>
        <end position="46"/>
    </location>
</feature>
<dbReference type="Pfam" id="PF13332">
    <property type="entry name" value="Fil_haemagg_2"/>
    <property type="match status" value="5"/>
</dbReference>
<keyword evidence="1" id="KW-0732">Signal</keyword>
<dbReference type="SMART" id="SM00912">
    <property type="entry name" value="Haemagg_act"/>
    <property type="match status" value="1"/>
</dbReference>
<sequence length="4254" mass="416417">MTMTSARVSSGENGKVSVRHLSSATRQLSATLLSALLVFQPMLANAQSVSAAGLAPAANQPSVGAAPNGVPLIDIVTPNATGLSHNKYDNFNVGTQGLILNNFKGEVDTSNLGGATPGNPNLNGSGPASVILNEVTSGNRSALNGPTEVFGGRADVIIANPNGITCAGCGFINTPRATLTTGVPNIGADGGLTGFTVNGGDVTFEGAGGNFAAALGAVDLFDVVSRQIHVNAPIYGKTIRLTGGASQYNYATGEATALTATSGTPEYAIDGTALGAMQADRIKVVVTEKGAGVRMSGDMAANAGELSLSADGKISIGNASARDGVTITSKQKVTAAKVTSRQKVAVRADQGITLQSIAADSDIVLASGTGLLSISGDVNSGATVQMGSGGGIAAGSVTAGNGAATLVASSGDIAIAGAANSTGDLTLAATAGSISAASLLSYNNLALTAGNSLAVSGNVLAQGNVNATARSISTGMVVSGINIAATSADLNGNVVLGAAGNLSLTATGGNIATGNLQSAGSLNTGATGNITAGNIQSAGNLTAIATSLTAANVTSHGGLTVNAAMNASGQILGAGDILISGAGIQATAIASGVDFASTNAAGGNIVLGSAGALDLTAGAGTITVGTLLSAGNLTAQASLLQSNNLTSHGNVAIDGGLRVTNQLLGASDITINGNANGVSAGLVASGVNFAATKAAGGNIVLAGSGDLTINDSAGAIHAGTVLAAGAINATGQTITADAITGGKNITLTGATSPTAGSGSVKISGQVLGGGNVGITGSSIAADAIVSGVDIAATNAAGGRITLGPTATGAGNLTLTTAGAISAGTLLSAGDLIANGGSISAGNISAHHNMTLGGVVSVSGQILGAGNVLISGQSLSAQTLVAGIDFNATNAAGGNIVLGQTGDLAVNVNGAVAASTIQAAGAIGISGASVSAASITGQKDISLSGGSAGGVAVTSQLLGGGNVGISGSSIKVGTAVSGIDFAATAAANGNIVQTTSGDLTFASAGIIDTGTLLSAGKLNATGSAITAGTVTAHGDVTLNGAVSVTNQILGSGNVSITGQSLSAQTVVAGIDFGATNAAGGNIVVGQLGDLTAQLSGGFSVSTMQAASAINVNAATMTADTITGHHDITLSGATTVNQQILGGGNIGILGSSIKAGAIVSGVDFAGTAAANGNIVQTTSGNLTLASTGSIKTGTLLSAGSFSASGATVTADVVTAHGDMMLNGATSVAGQILGAGNVLITGQSLSAQSVVAGIDFDATNRAGGNIVLSQAGDLTARLSGGLSASTMQAAGTINVNAAAVTADTVTGHQDIALAGATTVHGQILGGGNISISGPSIAAGAIVSGVDFTGTAAANGNIVQTSSGDMSLTSSGNLTIGTLSSAGNLTAQGSDLSASSVTSHGTTDLAATGLVNVSGQVLSTGNLSIDGASLNAGLLVSGVDFAATAANGGNIVLGGAGKTDLTVSGNATAGTILSAGDITAKTADLQAGSVTSHGNVGIIGNVDVSNQILAAGDLTINGGSISAPTLISGIDFAATNAAGGNIVLASSGSTNLTASGNISAGTILSAGGFMANAADVIADSITAHGNAGIVGNVDVSNQIIAAGDLTVSGGHINAPTLISGIDFAATNARGGGIVLGTAGDMNLTASAGITAQTMLSAGAINASGSAIVANTMTGHGDITLAGSNSVNVSGQLLGAGDVLLSGSTVQLGQAVTGVDFAATARSSNGAIALGSSGDLTINAGSASAGTLIVAGNLNVAASAFTGGNITGHGAVAIGSATSPGAVRINGQLLGASNVSVTGSGVSGNVMAAGVDFAAMDQSGAGNVILGQGGNLTLASTVGDISFNSLLAAGTITANAANNISVNAVAHGDLSLTAGNAITLNGQSLASRNANLSARSITIDTLVSGVDFAATNAAAGGSLMLQRTGAMTLSASSGSISANSLLSGGNLAATATQNIGYNSLQSLGDAALTSPSAIAYTSTTRVGGNLTLNTGTLDLSGSRGSRIAAGGSLIVNASSANLSGSNLVFGGLTLNLSGGADLSNAQVSTVTNAGGSGDITISAAGLATTAGTSLLAAHDLTLNLPSLGNIGQLAAGNNLTFNVAGDFYNSPSGLVFAGNNANLFVGGTLTNDQGAILADGGLTIRGTTEGQRNAAVTNVSGLIQAGGDMSILTSNLTNRRSTTPTWVTGQLVSSGGVVGTFVLNPAVAGQPFAYLESTDQNMFQLYAGVDPGQFSDYQPLLYSVATLADGTSYRAWTWVSGSGPTEVRPIFDWIKARVPKDANGNPILDPNNPSRYFIVDEVVRNGSDTSTTYTWDPTSNISQSVYEDRFTSALSPEAVIRAGGNLTVDATNLANSYSRIEAGGNASLTGSTLINEGVVLNRTTTLTCSAQSACSAYNADGTADPSRNIANGTSIMSGSQVIGGAAGTLKAARALSLNFGTVNNTSLGSTGGGAAVSAPSTSSDPLSALNGMTAGGALFNVNAALGSFTSNGGANVGSGPSLTGTGTTIASGPTVNGGNLTAAVGASVGSNGVTLVSGPSISSGTLTASGAAINPNSLMGKLTAALGNSGNLAQVLQVNGAQLASLAKPQSGGVGGTVPGQVFLFETRAAFLDVSKFYGSSYFIDRVGYTPETKVPFLGDAYFDNQLVDEQMRQLVGDGLGAGSFIPGNNATDQMKTLLDNGIAYAEANGLALGQVLTPEQAASLTQSMVIYQTQIVDGAQVLVPVVYLSAADKAKVNAGGAVIAGNTVNIDAGSINNSGAIAAADGMTINATEIKANGGTFLAGGNMNLNATNGITLAAQTMTIGGQNVVNTNAGVSAGGNLQIAAGGTLSLEGTKIAAGGNAQLSGTNVNLAAVKVDNGGQQNATGARVNAGGNLTIAGANDVNIIGSSAKAGGDLKVKATDGAVNIVSTDVARKTDDGYSKTTGTDQQASQLSAGGNLQVNANTGVLISGSDLTAKGDVGLTSNGDINVTTSQNQSNSTFGKNSSSELTHNGSTITAGGNLVAKSTNDINVIGSTMAADGKLGLQAGKNVTIAEATDSATLDVKSSSKKSGFFGSTKENVSGHLETTTAIGSSVSGKGGAAIISGGDTTVSASKITAGDDTHTSDLNILTGGNLIVSAGKDTETEHDSAKRKGFLRSGSYSYDGYNETTVGSQLSASGDVTLDAGKAAAIVGSKVNADGSLNISGESVSIIGAQENHQSDSKRKDSGLFVGSGGGFISLYGKNEKQGQQSSTDNVGSELTAGNDVNLAARATDLNIMGSSVNADRDINLSAARDVNVTPGAESSSQSEQQKKSGFGLALSAGNGGFSVGIGAQSTKDSKAQQSDTNAVSTLAAGRDLNISAGNNVNLQATSASAERDVTLFAGKDINLLSANDVTNYEEVHEKTFAGVTISVTSQIGKAADSIMNSAERLSDSGGVNAVTNTAIASLGFYEGYKGLKGAYEALTSTDPKVATGLSFSIGINAGVSHQENSWSSSSSTPVVTDIRAGRSITMEAEKGSITSDGAQILAGYDKNGIPTIPGDPLTGDIFLSAANGDINLNAAAGTSDSTSSNKSWSAGVGVNFGCTSKGGCQETGVGVNASYGKGGSETSGTSHTNTHVSGTGDVTIVTNDLALRGATVGGNSVAIDVKNLTIESQLDTQKAKADQFNVSGQIGFGNTGVSGTVQKARGDAVLVSEQSGIHAGTGGLNIDVSGQTSLVGGLITSQATADKNSFSTGTLTVADIDTHSTWKAETYGGGIGTGGLTIAPPVKAGEKETGKAYSAIGGNIGITITDPAHQVQDIGTIRRDTDNTNTSLPGLPDLQNILRQQYKTQADLQAAQATMAGLVGDIASEFYKQAALNQDQTGMDYWKEGGVGRVLLHTIGAGILGGVNGWEGALKGAAGAATSALLTPAIADLVDGMLKDSTLSDQDKRTLAALLGESLSALAAGAVGGGEGASYGAAQYQYNYLTHKEREEFARTLAACEASGDSDSPACKHKEELQTLSLNRDKKLSDCVGNSSAACVEARTNLRIAAAEYLDAALAGNGESDEMSLLDRHMVFLDAWKYADSNDAQNGQDFGDIESTLKSDAAKALLTGSKTQIASIIRDPIMLGAIAWGGWGNAKTTIGDVAGPLPDSVAGLPEKYVRVIDNAGNVVIVGPNGETYRDIAAAQLAAVTTIRTDWPELSGSLREASNAASAALAGKGKINYGIGSFNSEQTMVMGEAWVGPGYRTTSSGYYESADGLRQFRPPSFKPQLGKTQANFEQRLPGQTKWGANGHVDVIP</sequence>
<dbReference type="Pfam" id="PF21726">
    <property type="entry name" value="DUF6862"/>
    <property type="match status" value="1"/>
</dbReference>
<dbReference type="EMBL" id="FMAC01000018">
    <property type="protein sequence ID" value="SCB38879.1"/>
    <property type="molecule type" value="Genomic_DNA"/>
</dbReference>
<dbReference type="InterPro" id="IPR011050">
    <property type="entry name" value="Pectin_lyase_fold/virulence"/>
</dbReference>
<reference evidence="4" key="1">
    <citation type="submission" date="2016-08" db="EMBL/GenBank/DDBJ databases">
        <authorList>
            <person name="Varghese N."/>
            <person name="Submissions Spin"/>
        </authorList>
    </citation>
    <scope>NUCLEOTIDE SEQUENCE [LARGE SCALE GENOMIC DNA]</scope>
    <source>
        <strain evidence="4">CCBAU 57015</strain>
    </source>
</reference>
<evidence type="ECO:0000256" key="1">
    <source>
        <dbReference type="SAM" id="SignalP"/>
    </source>
</evidence>
<dbReference type="Proteomes" id="UP000186228">
    <property type="component" value="Unassembled WGS sequence"/>
</dbReference>
<accession>A0A1C3WFT6</accession>
<proteinExistence type="predicted"/>
<dbReference type="InterPro" id="IPR025157">
    <property type="entry name" value="Hemagglutinin_rpt"/>
</dbReference>
<evidence type="ECO:0000313" key="4">
    <source>
        <dbReference type="Proteomes" id="UP000186228"/>
    </source>
</evidence>
<dbReference type="NCBIfam" id="TIGR01901">
    <property type="entry name" value="adhes_NPXG"/>
    <property type="match status" value="1"/>
</dbReference>
<dbReference type="InterPro" id="IPR049271">
    <property type="entry name" value="DUF6862"/>
</dbReference>
<dbReference type="InterPro" id="IPR012334">
    <property type="entry name" value="Pectin_lyas_fold"/>
</dbReference>
<name>A0A1C3WFT6_9HYPH</name>
<protein>
    <submittedName>
        <fullName evidence="3">Haemagluttinin repeat-containing protein</fullName>
    </submittedName>
</protein>